<dbReference type="STRING" id="48256.CLHUN_12430"/>
<dbReference type="AlphaFoldDB" id="A0A1V4SP33"/>
<gene>
    <name evidence="2" type="ORF">CLHUN_12430</name>
</gene>
<dbReference type="PANTHER" id="PTHR36833:SF1">
    <property type="entry name" value="INTEGRAL MEMBRANE TRANSPORT PROTEIN"/>
    <property type="match status" value="1"/>
</dbReference>
<dbReference type="Pfam" id="PF06182">
    <property type="entry name" value="ABC2_membrane_6"/>
    <property type="match status" value="1"/>
</dbReference>
<reference evidence="2 3" key="1">
    <citation type="submission" date="2017-03" db="EMBL/GenBank/DDBJ databases">
        <title>Genome sequence of Clostridium hungatei DSM 14427.</title>
        <authorList>
            <person name="Poehlein A."/>
            <person name="Daniel R."/>
        </authorList>
    </citation>
    <scope>NUCLEOTIDE SEQUENCE [LARGE SCALE GENOMIC DNA]</scope>
    <source>
        <strain evidence="2 3">DSM 14427</strain>
    </source>
</reference>
<organism evidence="2 3">
    <name type="scientific">Ruminiclostridium hungatei</name>
    <name type="common">Clostridium hungatei</name>
    <dbReference type="NCBI Taxonomy" id="48256"/>
    <lineage>
        <taxon>Bacteria</taxon>
        <taxon>Bacillati</taxon>
        <taxon>Bacillota</taxon>
        <taxon>Clostridia</taxon>
        <taxon>Eubacteriales</taxon>
        <taxon>Oscillospiraceae</taxon>
        <taxon>Ruminiclostridium</taxon>
    </lineage>
</organism>
<dbReference type="RefSeq" id="WP_080063691.1">
    <property type="nucleotide sequence ID" value="NZ_MZGX01000006.1"/>
</dbReference>
<keyword evidence="1" id="KW-1133">Transmembrane helix</keyword>
<protein>
    <recommendedName>
        <fullName evidence="4">ABC-2 family transporter protein</fullName>
    </recommendedName>
</protein>
<evidence type="ECO:0008006" key="4">
    <source>
        <dbReference type="Google" id="ProtNLM"/>
    </source>
</evidence>
<evidence type="ECO:0000313" key="3">
    <source>
        <dbReference type="Proteomes" id="UP000191554"/>
    </source>
</evidence>
<feature type="transmembrane region" description="Helical" evidence="1">
    <location>
        <begin position="244"/>
        <end position="264"/>
    </location>
</feature>
<feature type="transmembrane region" description="Helical" evidence="1">
    <location>
        <begin position="204"/>
        <end position="224"/>
    </location>
</feature>
<feature type="transmembrane region" description="Helical" evidence="1">
    <location>
        <begin position="71"/>
        <end position="90"/>
    </location>
</feature>
<evidence type="ECO:0000256" key="1">
    <source>
        <dbReference type="SAM" id="Phobius"/>
    </source>
</evidence>
<dbReference type="InterPro" id="IPR010390">
    <property type="entry name" value="ABC-2_transporter-like"/>
</dbReference>
<feature type="transmembrane region" description="Helical" evidence="1">
    <location>
        <begin position="155"/>
        <end position="183"/>
    </location>
</feature>
<dbReference type="EMBL" id="MZGX01000006">
    <property type="protein sequence ID" value="OPX45011.1"/>
    <property type="molecule type" value="Genomic_DNA"/>
</dbReference>
<sequence>MEKKPLYNIFELLILMTKYIKLSLKSILEYKFDRTFITIAIFCREMISVVVMYLILARFVHIKGWEYDEMFFLYSFLFLSYSIFVLFFAGMRDFASMIYSGEFDRYLTRPLGLMFQIIVSRIDLSAGLGHGIVGIILFTKTAFSVGIIWSPKNIIYYIVILISGAIIQASIFMFASCFSFWTIKTENLRNMLFFNARRFSGYPISFYPGIIQKLLMFVIPFAFVNYFPSQFFLNKAEMNSFWSGYLYLSPAVAAIMFVLVYAFWKQGVKRYSSTGTSM</sequence>
<comment type="caution">
    <text evidence="2">The sequence shown here is derived from an EMBL/GenBank/DDBJ whole genome shotgun (WGS) entry which is preliminary data.</text>
</comment>
<feature type="transmembrane region" description="Helical" evidence="1">
    <location>
        <begin position="124"/>
        <end position="149"/>
    </location>
</feature>
<dbReference type="OrthoDB" id="9788195at2"/>
<dbReference type="PANTHER" id="PTHR36833">
    <property type="entry name" value="SLR0610 PROTEIN-RELATED"/>
    <property type="match status" value="1"/>
</dbReference>
<keyword evidence="1" id="KW-0472">Membrane</keyword>
<evidence type="ECO:0000313" key="2">
    <source>
        <dbReference type="EMBL" id="OPX45011.1"/>
    </source>
</evidence>
<dbReference type="Proteomes" id="UP000191554">
    <property type="component" value="Unassembled WGS sequence"/>
</dbReference>
<proteinExistence type="predicted"/>
<feature type="transmembrane region" description="Helical" evidence="1">
    <location>
        <begin position="36"/>
        <end position="59"/>
    </location>
</feature>
<keyword evidence="3" id="KW-1185">Reference proteome</keyword>
<name>A0A1V4SP33_RUMHU</name>
<accession>A0A1V4SP33</accession>
<keyword evidence="1" id="KW-0812">Transmembrane</keyword>